<dbReference type="Pfam" id="PF05717">
    <property type="entry name" value="TnpB_IS66"/>
    <property type="match status" value="1"/>
</dbReference>
<protein>
    <recommendedName>
        <fullName evidence="2">Transposase</fullName>
    </recommendedName>
</protein>
<dbReference type="AlphaFoldDB" id="A0A0F8XDJ7"/>
<dbReference type="InterPro" id="IPR008878">
    <property type="entry name" value="Transposase_IS66_Orf2"/>
</dbReference>
<sequence length="115" mass="13663">MLSFPSAVKIYLCKQPTDMRRSFDGLAMMVQCIIRHDPLSGHVFVFRNKRGNMLKLLYWDRDGYAIWYKRLEKGTFSWPDHISDNALIDYRELSMMLEGITISPRRKKTRFILQS</sequence>
<reference evidence="1" key="1">
    <citation type="journal article" date="2015" name="Nature">
        <title>Complex archaea that bridge the gap between prokaryotes and eukaryotes.</title>
        <authorList>
            <person name="Spang A."/>
            <person name="Saw J.H."/>
            <person name="Jorgensen S.L."/>
            <person name="Zaremba-Niedzwiedzka K."/>
            <person name="Martijn J."/>
            <person name="Lind A.E."/>
            <person name="van Eijk R."/>
            <person name="Schleper C."/>
            <person name="Guy L."/>
            <person name="Ettema T.J."/>
        </authorList>
    </citation>
    <scope>NUCLEOTIDE SEQUENCE</scope>
</reference>
<dbReference type="PANTHER" id="PTHR36455">
    <property type="match status" value="1"/>
</dbReference>
<comment type="caution">
    <text evidence="1">The sequence shown here is derived from an EMBL/GenBank/DDBJ whole genome shotgun (WGS) entry which is preliminary data.</text>
</comment>
<dbReference type="PANTHER" id="PTHR36455:SF1">
    <property type="entry name" value="BLR8292 PROTEIN"/>
    <property type="match status" value="1"/>
</dbReference>
<proteinExistence type="predicted"/>
<organism evidence="1">
    <name type="scientific">marine sediment metagenome</name>
    <dbReference type="NCBI Taxonomy" id="412755"/>
    <lineage>
        <taxon>unclassified sequences</taxon>
        <taxon>metagenomes</taxon>
        <taxon>ecological metagenomes</taxon>
    </lineage>
</organism>
<evidence type="ECO:0000313" key="1">
    <source>
        <dbReference type="EMBL" id="KKK66888.1"/>
    </source>
</evidence>
<gene>
    <name evidence="1" type="ORF">LCGC14_2959560</name>
</gene>
<evidence type="ECO:0008006" key="2">
    <source>
        <dbReference type="Google" id="ProtNLM"/>
    </source>
</evidence>
<name>A0A0F8XDJ7_9ZZZZ</name>
<dbReference type="NCBIfam" id="NF033819">
    <property type="entry name" value="IS66_TnpB"/>
    <property type="match status" value="1"/>
</dbReference>
<dbReference type="EMBL" id="LAZR01059866">
    <property type="protein sequence ID" value="KKK66888.1"/>
    <property type="molecule type" value="Genomic_DNA"/>
</dbReference>
<accession>A0A0F8XDJ7</accession>